<evidence type="ECO:0000259" key="1">
    <source>
        <dbReference type="Pfam" id="PF12708"/>
    </source>
</evidence>
<dbReference type="GO" id="GO:0016829">
    <property type="term" value="F:lyase activity"/>
    <property type="evidence" value="ECO:0007669"/>
    <property type="project" value="UniProtKB-KW"/>
</dbReference>
<accession>A0A5S5BTD6</accession>
<dbReference type="OrthoDB" id="2492682at2"/>
<dbReference type="RefSeq" id="WP_148932622.1">
    <property type="nucleotide sequence ID" value="NZ_VNHS01000012.1"/>
</dbReference>
<reference evidence="2 3" key="1">
    <citation type="submission" date="2019-07" db="EMBL/GenBank/DDBJ databases">
        <title>Genomic Encyclopedia of Type Strains, Phase III (KMG-III): the genomes of soil and plant-associated and newly described type strains.</title>
        <authorList>
            <person name="Whitman W."/>
        </authorList>
    </citation>
    <scope>NUCLEOTIDE SEQUENCE [LARGE SCALE GENOMIC DNA]</scope>
    <source>
        <strain evidence="2 3">BL24</strain>
    </source>
</reference>
<feature type="domain" description="Rhamnogalacturonase A/B/Epimerase-like pectate lyase" evidence="1">
    <location>
        <begin position="41"/>
        <end position="103"/>
    </location>
</feature>
<dbReference type="Gene3D" id="2.160.20.10">
    <property type="entry name" value="Single-stranded right-handed beta-helix, Pectin lyase-like"/>
    <property type="match status" value="1"/>
</dbReference>
<dbReference type="InterPro" id="IPR024535">
    <property type="entry name" value="RHGA/B-epi-like_pectate_lyase"/>
</dbReference>
<dbReference type="InterPro" id="IPR011050">
    <property type="entry name" value="Pectin_lyase_fold/virulence"/>
</dbReference>
<dbReference type="Proteomes" id="UP000323257">
    <property type="component" value="Unassembled WGS sequence"/>
</dbReference>
<dbReference type="EMBL" id="VNHS01000012">
    <property type="protein sequence ID" value="TYP70277.1"/>
    <property type="molecule type" value="Genomic_DNA"/>
</dbReference>
<dbReference type="InterPro" id="IPR012334">
    <property type="entry name" value="Pectin_lyas_fold"/>
</dbReference>
<comment type="caution">
    <text evidence="2">The sequence shown here is derived from an EMBL/GenBank/DDBJ whole genome shotgun (WGS) entry which is preliminary data.</text>
</comment>
<name>A0A5S5BTD6_9BACL</name>
<sequence>MAVSKTNYMGLTLWGESDQVANLDLSENFSKISQDLGARAINVVMQGVVPGGQVDNTSLLQRLVNTTAGNDIILHFPAGNYRIDGKVTIAGKNVILTGAGRLVGTGVFSLTAASIEAESNALDVTSGDYLITSSGASNLSPGDYIQIRGAIVHSDYVPAASRYPNVKFIAIVDRVDGNIIRLDRKLMYSLSNVFFSKINAPYNATITDGLIFDGVGVLLQYCKGGEIRVAGTGIRTGSSLLTVNQSCDLKITLKASNLLCTHAMTVQDTNNFWLDVLTTNVGTPGVGSRAIRGNGLQGGLIRYTCNNSVVGDVTIYSSRSINLDATSIGVGRYYRDNGIVSNNRLECIQFTETDDLQIKVNLSEVDDQGVELHSCFNSEIEGRITTLPGATEGAIVIKGFSRNVTIKNIVIRCYNHYGIKFEYADAMYGGHRVIAPDIENLNPSSRAGISIRDALVAQDANVEIVGGIISAFNPVLIAPNLNRVSITGSNLIGKGGHVIGSESDFLYVDRITVRSPVAVHAVVSAGPNDRISNVLAPNCDIYIKTPALNGFDISRFPFNSVLSIGFEGVNWIIYCDKNPYQVNTAPTRFNWQVGHSFDFRRPTRGGKKGIVCIEAGTPGIWKSYGAIDV</sequence>
<evidence type="ECO:0000313" key="3">
    <source>
        <dbReference type="Proteomes" id="UP000323257"/>
    </source>
</evidence>
<dbReference type="Pfam" id="PF12708">
    <property type="entry name" value="Pect-lyase_RHGA_epim"/>
    <property type="match status" value="1"/>
</dbReference>
<proteinExistence type="predicted"/>
<dbReference type="SUPFAM" id="SSF51126">
    <property type="entry name" value="Pectin lyase-like"/>
    <property type="match status" value="1"/>
</dbReference>
<protein>
    <submittedName>
        <fullName evidence="2">Pectate lyase-like protein</fullName>
    </submittedName>
</protein>
<dbReference type="AlphaFoldDB" id="A0A5S5BTD6"/>
<gene>
    <name evidence="2" type="ORF">BCM02_112257</name>
</gene>
<keyword evidence="3" id="KW-1185">Reference proteome</keyword>
<organism evidence="2 3">
    <name type="scientific">Paenibacillus methanolicus</name>
    <dbReference type="NCBI Taxonomy" id="582686"/>
    <lineage>
        <taxon>Bacteria</taxon>
        <taxon>Bacillati</taxon>
        <taxon>Bacillota</taxon>
        <taxon>Bacilli</taxon>
        <taxon>Bacillales</taxon>
        <taxon>Paenibacillaceae</taxon>
        <taxon>Paenibacillus</taxon>
    </lineage>
</organism>
<keyword evidence="2" id="KW-0456">Lyase</keyword>
<evidence type="ECO:0000313" key="2">
    <source>
        <dbReference type="EMBL" id="TYP70277.1"/>
    </source>
</evidence>